<comment type="caution">
    <text evidence="12">The sequence shown here is derived from an EMBL/GenBank/DDBJ whole genome shotgun (WGS) entry which is preliminary data.</text>
</comment>
<dbReference type="CDD" id="cd03254">
    <property type="entry name" value="ABCC_Glucan_exporter_like"/>
    <property type="match status" value="1"/>
</dbReference>
<feature type="transmembrane region" description="Helical" evidence="9">
    <location>
        <begin position="170"/>
        <end position="187"/>
    </location>
</feature>
<sequence>MKHAFSSMKRIGRYIKPYRVTFYLVILFTILTVAFNAALPYLTGLPTTEISRNIAAGESINFDYVIQCLIWILVVGTGYCVAQFLSGFLMTNVVQQSMRDLRRDIEEKINRLPVSYFDKNQQGNILSRVTNDVDAVSNAMQQSFINIVSAVLGIVMAVVMMFLINPLMAIFSVIMIPLSLIISRTIVKISQKYFQGMQNSLGDLNGYVQENMTGFSVLKLYGREKETLEGFKQVNHRLNGFGFKASFISGLMLPLVQMTAYGTYIGVAVLGSYYVVAGVIVVGQLQAFIQYIWQISQPMGNITQLSAALQSASASTMRIFEILDEPEEELNEQDVPLPEPILGSVEFENVSFSYDPEKPLIRNLNFKVDAGQMVAIVGPTGAGKTTLINLLMRFYDVTEGAIKIDGIDTKKMNRSDVRSVFGMVLQDAWLYKGTIADNIRFGKLDATDYEVVDAAKTANVDHFIRTMPDGYEMEINSEGDNVSLGQKQLLTIARAVISDPKILILDEATSSVDTRLEALIQKAMDRVMEGRTSFVIAHRLSTIREADLILVMKQGEIIEKGTHHELLEQGGFYEKLYNSQFAEEGDYEE</sequence>
<evidence type="ECO:0000313" key="12">
    <source>
        <dbReference type="EMBL" id="EFM83396.1"/>
    </source>
</evidence>
<organism evidence="12 13">
    <name type="scientific">Enterococcus faecalis TX4248</name>
    <dbReference type="NCBI Taxonomy" id="749495"/>
    <lineage>
        <taxon>Bacteria</taxon>
        <taxon>Bacillati</taxon>
        <taxon>Bacillota</taxon>
        <taxon>Bacilli</taxon>
        <taxon>Lactobacillales</taxon>
        <taxon>Enterococcaceae</taxon>
        <taxon>Enterococcus</taxon>
    </lineage>
</organism>
<evidence type="ECO:0000256" key="8">
    <source>
        <dbReference type="ARBA" id="ARBA00023136"/>
    </source>
</evidence>
<evidence type="ECO:0000256" key="7">
    <source>
        <dbReference type="ARBA" id="ARBA00022989"/>
    </source>
</evidence>
<dbReference type="GeneID" id="60894844"/>
<comment type="subcellular location">
    <subcellularLocation>
        <location evidence="1">Cell membrane</location>
        <topology evidence="1">Multi-pass membrane protein</topology>
    </subcellularLocation>
</comment>
<dbReference type="InterPro" id="IPR003593">
    <property type="entry name" value="AAA+_ATPase"/>
</dbReference>
<dbReference type="Proteomes" id="UP000004846">
    <property type="component" value="Unassembled WGS sequence"/>
</dbReference>
<keyword evidence="5" id="KW-0547">Nucleotide-binding</keyword>
<dbReference type="Gene3D" id="1.20.1560.10">
    <property type="entry name" value="ABC transporter type 1, transmembrane domain"/>
    <property type="match status" value="1"/>
</dbReference>
<dbReference type="InterPro" id="IPR003439">
    <property type="entry name" value="ABC_transporter-like_ATP-bd"/>
</dbReference>
<dbReference type="Pfam" id="PF00664">
    <property type="entry name" value="ABC_membrane"/>
    <property type="match status" value="1"/>
</dbReference>
<evidence type="ECO:0000256" key="3">
    <source>
        <dbReference type="ARBA" id="ARBA00022475"/>
    </source>
</evidence>
<keyword evidence="2" id="KW-0813">Transport</keyword>
<evidence type="ECO:0000256" key="4">
    <source>
        <dbReference type="ARBA" id="ARBA00022692"/>
    </source>
</evidence>
<proteinExistence type="predicted"/>
<keyword evidence="7 9" id="KW-1133">Transmembrane helix</keyword>
<dbReference type="PANTHER" id="PTHR43394:SF1">
    <property type="entry name" value="ATP-BINDING CASSETTE SUB-FAMILY B MEMBER 10, MITOCHONDRIAL"/>
    <property type="match status" value="1"/>
</dbReference>
<evidence type="ECO:0000256" key="9">
    <source>
        <dbReference type="SAM" id="Phobius"/>
    </source>
</evidence>
<dbReference type="FunFam" id="1.20.1560.10:FF:000011">
    <property type="entry name" value="Multidrug ABC transporter ATP-binding protein"/>
    <property type="match status" value="1"/>
</dbReference>
<dbReference type="GO" id="GO:0005886">
    <property type="term" value="C:plasma membrane"/>
    <property type="evidence" value="ECO:0007669"/>
    <property type="project" value="UniProtKB-SubCell"/>
</dbReference>
<dbReference type="GO" id="GO:0005524">
    <property type="term" value="F:ATP binding"/>
    <property type="evidence" value="ECO:0007669"/>
    <property type="project" value="UniProtKB-KW"/>
</dbReference>
<reference evidence="13" key="1">
    <citation type="submission" date="2010-07" db="EMBL/GenBank/DDBJ databases">
        <authorList>
            <person name="Weinstock G."/>
            <person name="Sodergren E."/>
            <person name="Clifton S."/>
            <person name="Fulton L."/>
            <person name="Fulton B."/>
            <person name="Courtney L."/>
            <person name="Fronick C."/>
            <person name="Harrison M."/>
            <person name="Strong C."/>
            <person name="Farmer C."/>
            <person name="Delahaunty K."/>
            <person name="Markovic C."/>
            <person name="Hall O."/>
            <person name="Minx P."/>
            <person name="Tomlinson C."/>
            <person name="Mitreva M."/>
            <person name="Hou S."/>
            <person name="Chen J."/>
            <person name="Wollam A."/>
            <person name="Pepin K.H."/>
            <person name="Johnson M."/>
            <person name="Bhonagiri V."/>
            <person name="Zhang X."/>
            <person name="Suruliraj S."/>
            <person name="Warren W."/>
            <person name="Chinwalla A."/>
            <person name="Mardis E.R."/>
            <person name="Wilson R.K."/>
        </authorList>
    </citation>
    <scope>NUCLEOTIDE SEQUENCE [LARGE SCALE GENOMIC DNA]</scope>
    <source>
        <strain evidence="13">TX4248</strain>
    </source>
</reference>
<evidence type="ECO:0000259" key="11">
    <source>
        <dbReference type="PROSITE" id="PS50929"/>
    </source>
</evidence>
<dbReference type="Pfam" id="PF00005">
    <property type="entry name" value="ABC_tran"/>
    <property type="match status" value="1"/>
</dbReference>
<feature type="domain" description="ABC transmembrane type-1" evidence="11">
    <location>
        <begin position="24"/>
        <end position="311"/>
    </location>
</feature>
<dbReference type="EMBL" id="AEBR01000026">
    <property type="protein sequence ID" value="EFM83396.1"/>
    <property type="molecule type" value="Genomic_DNA"/>
</dbReference>
<evidence type="ECO:0000256" key="1">
    <source>
        <dbReference type="ARBA" id="ARBA00004651"/>
    </source>
</evidence>
<dbReference type="SUPFAM" id="SSF90123">
    <property type="entry name" value="ABC transporter transmembrane region"/>
    <property type="match status" value="1"/>
</dbReference>
<dbReference type="InterPro" id="IPR036640">
    <property type="entry name" value="ABC1_TM_sf"/>
</dbReference>
<dbReference type="AlphaFoldDB" id="A0A125W872"/>
<dbReference type="GO" id="GO:0016887">
    <property type="term" value="F:ATP hydrolysis activity"/>
    <property type="evidence" value="ECO:0007669"/>
    <property type="project" value="InterPro"/>
</dbReference>
<gene>
    <name evidence="12" type="ORF">HMPREF9498_00976</name>
</gene>
<name>A0A125W872_ENTFL</name>
<dbReference type="InterPro" id="IPR039421">
    <property type="entry name" value="Type_1_exporter"/>
</dbReference>
<feature type="domain" description="ABC transporter" evidence="10">
    <location>
        <begin position="345"/>
        <end position="579"/>
    </location>
</feature>
<protein>
    <submittedName>
        <fullName evidence="12">ABC transporter, ATP-binding protein</fullName>
    </submittedName>
</protein>
<dbReference type="PROSITE" id="PS00211">
    <property type="entry name" value="ABC_TRANSPORTER_1"/>
    <property type="match status" value="1"/>
</dbReference>
<dbReference type="RefSeq" id="WP_002365186.1">
    <property type="nucleotide sequence ID" value="NZ_GL454431.1"/>
</dbReference>
<feature type="transmembrane region" description="Helical" evidence="9">
    <location>
        <begin position="20"/>
        <end position="44"/>
    </location>
</feature>
<dbReference type="FunFam" id="3.40.50.300:FF:000287">
    <property type="entry name" value="Multidrug ABC transporter ATP-binding protein"/>
    <property type="match status" value="1"/>
</dbReference>
<evidence type="ECO:0000313" key="13">
    <source>
        <dbReference type="Proteomes" id="UP000004846"/>
    </source>
</evidence>
<dbReference type="PROSITE" id="PS50893">
    <property type="entry name" value="ABC_TRANSPORTER_2"/>
    <property type="match status" value="1"/>
</dbReference>
<accession>A0A125W872</accession>
<dbReference type="InterPro" id="IPR027417">
    <property type="entry name" value="P-loop_NTPase"/>
</dbReference>
<dbReference type="HOGENOM" id="CLU_000604_84_4_9"/>
<dbReference type="SMART" id="SM00382">
    <property type="entry name" value="AAA"/>
    <property type="match status" value="1"/>
</dbReference>
<evidence type="ECO:0000256" key="2">
    <source>
        <dbReference type="ARBA" id="ARBA00022448"/>
    </source>
</evidence>
<evidence type="ECO:0000256" key="6">
    <source>
        <dbReference type="ARBA" id="ARBA00022840"/>
    </source>
</evidence>
<keyword evidence="3" id="KW-1003">Cell membrane</keyword>
<dbReference type="SUPFAM" id="SSF52540">
    <property type="entry name" value="P-loop containing nucleoside triphosphate hydrolases"/>
    <property type="match status" value="1"/>
</dbReference>
<keyword evidence="8 9" id="KW-0472">Membrane</keyword>
<keyword evidence="6 12" id="KW-0067">ATP-binding</keyword>
<dbReference type="PANTHER" id="PTHR43394">
    <property type="entry name" value="ATP-DEPENDENT PERMEASE MDL1, MITOCHONDRIAL"/>
    <property type="match status" value="1"/>
</dbReference>
<dbReference type="InterPro" id="IPR017871">
    <property type="entry name" value="ABC_transporter-like_CS"/>
</dbReference>
<dbReference type="Gene3D" id="3.40.50.300">
    <property type="entry name" value="P-loop containing nucleotide triphosphate hydrolases"/>
    <property type="match status" value="1"/>
</dbReference>
<feature type="transmembrane region" description="Helical" evidence="9">
    <location>
        <begin position="144"/>
        <end position="164"/>
    </location>
</feature>
<dbReference type="InterPro" id="IPR011527">
    <property type="entry name" value="ABC1_TM_dom"/>
</dbReference>
<feature type="transmembrane region" description="Helical" evidence="9">
    <location>
        <begin position="64"/>
        <end position="94"/>
    </location>
</feature>
<keyword evidence="4 9" id="KW-0812">Transmembrane</keyword>
<evidence type="ECO:0000256" key="5">
    <source>
        <dbReference type="ARBA" id="ARBA00022741"/>
    </source>
</evidence>
<dbReference type="GO" id="GO:0015421">
    <property type="term" value="F:ABC-type oligopeptide transporter activity"/>
    <property type="evidence" value="ECO:0007669"/>
    <property type="project" value="TreeGrafter"/>
</dbReference>
<dbReference type="CDD" id="cd18547">
    <property type="entry name" value="ABC_6TM_Tm288_like"/>
    <property type="match status" value="1"/>
</dbReference>
<evidence type="ECO:0000259" key="10">
    <source>
        <dbReference type="PROSITE" id="PS50893"/>
    </source>
</evidence>
<dbReference type="PROSITE" id="PS50929">
    <property type="entry name" value="ABC_TM1F"/>
    <property type="match status" value="1"/>
</dbReference>